<comment type="cofactor">
    <cofactor evidence="6">
        <name>Zn(2+)</name>
        <dbReference type="ChEBI" id="CHEBI:29105"/>
    </cofactor>
    <text evidence="6">Binds 1 zinc ion.</text>
</comment>
<dbReference type="KEGG" id="dae:Dtox_2002"/>
<dbReference type="InterPro" id="IPR001567">
    <property type="entry name" value="Pept_M3A_M3B_dom"/>
</dbReference>
<protein>
    <recommendedName>
        <fullName evidence="6">Oligopeptidase F</fullName>
        <ecNumber evidence="6">3.4.24.-</ecNumber>
    </recommendedName>
</protein>
<dbReference type="Gene3D" id="1.20.140.70">
    <property type="entry name" value="Oligopeptidase f, N-terminal domain"/>
    <property type="match status" value="1"/>
</dbReference>
<dbReference type="InterPro" id="IPR004438">
    <property type="entry name" value="Peptidase_M3B"/>
</dbReference>
<dbReference type="Pfam" id="PF08439">
    <property type="entry name" value="Peptidase_M3_N"/>
    <property type="match status" value="1"/>
</dbReference>
<dbReference type="CDD" id="cd09608">
    <property type="entry name" value="M3B_PepF"/>
    <property type="match status" value="1"/>
</dbReference>
<evidence type="ECO:0000256" key="3">
    <source>
        <dbReference type="ARBA" id="ARBA00022801"/>
    </source>
</evidence>
<dbReference type="Gene3D" id="1.10.287.830">
    <property type="entry name" value="putative peptidase helix hairpin domain like"/>
    <property type="match status" value="1"/>
</dbReference>
<dbReference type="EMBL" id="CP001720">
    <property type="protein sequence ID" value="ACV62837.1"/>
    <property type="molecule type" value="Genomic_DNA"/>
</dbReference>
<keyword evidence="3 6" id="KW-0378">Hydrolase</keyword>
<dbReference type="GO" id="GO:0046872">
    <property type="term" value="F:metal ion binding"/>
    <property type="evidence" value="ECO:0007669"/>
    <property type="project" value="UniProtKB-UniRule"/>
</dbReference>
<dbReference type="OrthoDB" id="9766487at2"/>
<evidence type="ECO:0000256" key="4">
    <source>
        <dbReference type="ARBA" id="ARBA00022833"/>
    </source>
</evidence>
<dbReference type="PANTHER" id="PTHR11804:SF84">
    <property type="entry name" value="SACCHAROLYSIN"/>
    <property type="match status" value="1"/>
</dbReference>
<dbReference type="InterPro" id="IPR045090">
    <property type="entry name" value="Pept_M3A_M3B"/>
</dbReference>
<keyword evidence="1 6" id="KW-0645">Protease</keyword>
<evidence type="ECO:0000256" key="5">
    <source>
        <dbReference type="ARBA" id="ARBA00023049"/>
    </source>
</evidence>
<reference evidence="9 10" key="1">
    <citation type="journal article" date="2009" name="Stand. Genomic Sci.">
        <title>Complete genome sequence of Desulfotomaculum acetoxidans type strain (5575).</title>
        <authorList>
            <person name="Spring S."/>
            <person name="Lapidus A."/>
            <person name="Schroder M."/>
            <person name="Gleim D."/>
            <person name="Sims D."/>
            <person name="Meincke L."/>
            <person name="Glavina Del Rio T."/>
            <person name="Tice H."/>
            <person name="Copeland A."/>
            <person name="Cheng J.F."/>
            <person name="Lucas S."/>
            <person name="Chen F."/>
            <person name="Nolan M."/>
            <person name="Bruce D."/>
            <person name="Goodwin L."/>
            <person name="Pitluck S."/>
            <person name="Ivanova N."/>
            <person name="Mavromatis K."/>
            <person name="Mikhailova N."/>
            <person name="Pati A."/>
            <person name="Chen A."/>
            <person name="Palaniappan K."/>
            <person name="Land M."/>
            <person name="Hauser L."/>
            <person name="Chang Y.J."/>
            <person name="Jeffries C.D."/>
            <person name="Chain P."/>
            <person name="Saunders E."/>
            <person name="Brettin T."/>
            <person name="Detter J.C."/>
            <person name="Goker M."/>
            <person name="Bristow J."/>
            <person name="Eisen J.A."/>
            <person name="Markowitz V."/>
            <person name="Hugenholtz P."/>
            <person name="Kyrpides N.C."/>
            <person name="Klenk H.P."/>
            <person name="Han C."/>
        </authorList>
    </citation>
    <scope>NUCLEOTIDE SEQUENCE [LARGE SCALE GENOMIC DNA]</scope>
    <source>
        <strain evidence="10">ATCC 49208 / DSM 771 / VKM B-1644</strain>
    </source>
</reference>
<organism evidence="9 10">
    <name type="scientific">Desulfofarcimen acetoxidans (strain ATCC 49208 / DSM 771 / KCTC 5769 / VKM B-1644 / 5575)</name>
    <name type="common">Desulfotomaculum acetoxidans</name>
    <dbReference type="NCBI Taxonomy" id="485916"/>
    <lineage>
        <taxon>Bacteria</taxon>
        <taxon>Bacillati</taxon>
        <taxon>Bacillota</taxon>
        <taxon>Clostridia</taxon>
        <taxon>Eubacteriales</taxon>
        <taxon>Peptococcaceae</taxon>
        <taxon>Desulfofarcimen</taxon>
    </lineage>
</organism>
<keyword evidence="2 6" id="KW-0479">Metal-binding</keyword>
<keyword evidence="4 6" id="KW-0862">Zinc</keyword>
<evidence type="ECO:0000256" key="2">
    <source>
        <dbReference type="ARBA" id="ARBA00022723"/>
    </source>
</evidence>
<dbReference type="Pfam" id="PF01432">
    <property type="entry name" value="Peptidase_M3"/>
    <property type="match status" value="1"/>
</dbReference>
<dbReference type="HOGENOM" id="CLU_021290_2_0_9"/>
<dbReference type="InterPro" id="IPR042088">
    <property type="entry name" value="OligoPept_F_C"/>
</dbReference>
<dbReference type="PANTHER" id="PTHR11804">
    <property type="entry name" value="PROTEASE M3 THIMET OLIGOPEPTIDASE-RELATED"/>
    <property type="match status" value="1"/>
</dbReference>
<dbReference type="Proteomes" id="UP000002217">
    <property type="component" value="Chromosome"/>
</dbReference>
<keyword evidence="5 6" id="KW-0482">Metalloprotease</keyword>
<name>C8VYF6_DESAS</name>
<dbReference type="GO" id="GO:0006508">
    <property type="term" value="P:proteolysis"/>
    <property type="evidence" value="ECO:0007669"/>
    <property type="project" value="UniProtKB-KW"/>
</dbReference>
<feature type="domain" description="Oligopeptidase F N-terminal" evidence="8">
    <location>
        <begin position="109"/>
        <end position="178"/>
    </location>
</feature>
<dbReference type="InterPro" id="IPR013647">
    <property type="entry name" value="OligopepF_N_dom"/>
</dbReference>
<gene>
    <name evidence="9" type="ordered locus">Dtox_2002</name>
</gene>
<dbReference type="Gene3D" id="1.10.1370.20">
    <property type="entry name" value="Oligoendopeptidase f, C-terminal domain"/>
    <property type="match status" value="1"/>
</dbReference>
<sequence length="594" mass="67327">MINATADKYSWDLTAIFPSDTAWEDALKQIQELTSKVTSMQGNLTVSAENLYAALADIDRLSIKLEQAYSYARLAFDTSMGDNTAKTRYERIDALSSGIDAQLSFVEPELLQLNEESFLSYKKQLPELEIYSFKFEKLFALKKHVLSPDIEQILTKMNSLGRSFKKIFDDIAVNDLDFPEVAGSDGQKFTAGEANYLKCMTSQDRVLRENYFKGLLNTYASHKNSITSTYYGAVKNSIFTAGIRNFSSSLDMALSSNFIPPGVYDNLISTVRSNVDKLQRYIALRQKILGLPEIHFYDLFVPVVKDMNKTYTFEEARDIVLEALAVLGEDYVGILKRAFSERWIDVYPAKGKRSGAYAMGIYGTHPFSLLNFSGTVEDIFTLAHELGHVMHSYFSNENQPYINSHYVIFTAEVASTVNETLLLNFLLKKSTSEQEKANLLSMHLDSIRSTLYRQTFFADFEKQVHETVEKNQPLTPETLQTVYKDLYKLYYGENFVIDTELTCEWLRIPHFYSPFYVYQYATGISAAISIAAGILNKNRSFLTGYKNFLKSGGSKHPINLLQEAGVDMSTPQPIQDALNDFENSVKQLSSILKL</sequence>
<dbReference type="STRING" id="485916.Dtox_2002"/>
<accession>C8VYF6</accession>
<dbReference type="EC" id="3.4.24.-" evidence="6"/>
<evidence type="ECO:0000313" key="10">
    <source>
        <dbReference type="Proteomes" id="UP000002217"/>
    </source>
</evidence>
<feature type="domain" description="Peptidase M3A/M3B catalytic" evidence="7">
    <location>
        <begin position="200"/>
        <end position="579"/>
    </location>
</feature>
<evidence type="ECO:0000256" key="6">
    <source>
        <dbReference type="RuleBase" id="RU368091"/>
    </source>
</evidence>
<evidence type="ECO:0000313" key="9">
    <source>
        <dbReference type="EMBL" id="ACV62837.1"/>
    </source>
</evidence>
<comment type="function">
    <text evidence="6">Has oligopeptidase activity and degrades a variety of small bioactive peptides.</text>
</comment>
<dbReference type="GO" id="GO:0006518">
    <property type="term" value="P:peptide metabolic process"/>
    <property type="evidence" value="ECO:0007669"/>
    <property type="project" value="TreeGrafter"/>
</dbReference>
<evidence type="ECO:0000256" key="1">
    <source>
        <dbReference type="ARBA" id="ARBA00022670"/>
    </source>
</evidence>
<dbReference type="SUPFAM" id="SSF55486">
    <property type="entry name" value="Metalloproteases ('zincins'), catalytic domain"/>
    <property type="match status" value="1"/>
</dbReference>
<keyword evidence="10" id="KW-1185">Reference proteome</keyword>
<dbReference type="eggNOG" id="COG1164">
    <property type="taxonomic scope" value="Bacteria"/>
</dbReference>
<comment type="similarity">
    <text evidence="6">Belongs to the peptidase M3B family.</text>
</comment>
<dbReference type="AlphaFoldDB" id="C8VYF6"/>
<evidence type="ECO:0000259" key="8">
    <source>
        <dbReference type="Pfam" id="PF08439"/>
    </source>
</evidence>
<dbReference type="NCBIfam" id="TIGR00181">
    <property type="entry name" value="pepF"/>
    <property type="match status" value="1"/>
</dbReference>
<evidence type="ECO:0000259" key="7">
    <source>
        <dbReference type="Pfam" id="PF01432"/>
    </source>
</evidence>
<dbReference type="GO" id="GO:0004222">
    <property type="term" value="F:metalloendopeptidase activity"/>
    <property type="evidence" value="ECO:0007669"/>
    <property type="project" value="UniProtKB-UniRule"/>
</dbReference>
<dbReference type="RefSeq" id="WP_015757542.1">
    <property type="nucleotide sequence ID" value="NC_013216.1"/>
</dbReference>
<proteinExistence type="inferred from homology"/>